<evidence type="ECO:0000313" key="5">
    <source>
        <dbReference type="Proteomes" id="UP000000466"/>
    </source>
</evidence>
<evidence type="ECO:0000256" key="1">
    <source>
        <dbReference type="ARBA" id="ARBA00022737"/>
    </source>
</evidence>
<feature type="repeat" description="TPR" evidence="3">
    <location>
        <begin position="68"/>
        <end position="101"/>
    </location>
</feature>
<proteinExistence type="predicted"/>
<evidence type="ECO:0000256" key="2">
    <source>
        <dbReference type="ARBA" id="ARBA00022803"/>
    </source>
</evidence>
<organism evidence="4 5">
    <name type="scientific">Simiduia agarivorans (strain DSM 21679 / JCM 13881 / BCRC 17597 / SA1)</name>
    <dbReference type="NCBI Taxonomy" id="1117647"/>
    <lineage>
        <taxon>Bacteria</taxon>
        <taxon>Pseudomonadati</taxon>
        <taxon>Pseudomonadota</taxon>
        <taxon>Gammaproteobacteria</taxon>
        <taxon>Cellvibrionales</taxon>
        <taxon>Cellvibrionaceae</taxon>
        <taxon>Simiduia</taxon>
    </lineage>
</organism>
<dbReference type="AlphaFoldDB" id="K4KJI1"/>
<dbReference type="NCBIfam" id="TIGR02521">
    <property type="entry name" value="type_IV_pilW"/>
    <property type="match status" value="1"/>
</dbReference>
<evidence type="ECO:0000256" key="3">
    <source>
        <dbReference type="PROSITE-ProRule" id="PRU00339"/>
    </source>
</evidence>
<dbReference type="InterPro" id="IPR011990">
    <property type="entry name" value="TPR-like_helical_dom_sf"/>
</dbReference>
<name>K4KJI1_SIMAS</name>
<dbReference type="SMART" id="SM00028">
    <property type="entry name" value="TPR"/>
    <property type="match status" value="5"/>
</dbReference>
<keyword evidence="1" id="KW-0677">Repeat</keyword>
<dbReference type="EMBL" id="CP003746">
    <property type="protein sequence ID" value="AFU98148.1"/>
    <property type="molecule type" value="Genomic_DNA"/>
</dbReference>
<keyword evidence="2 3" id="KW-0802">TPR repeat</keyword>
<dbReference type="Pfam" id="PF00515">
    <property type="entry name" value="TPR_1"/>
    <property type="match status" value="1"/>
</dbReference>
<accession>K4KJI1</accession>
<dbReference type="STRING" id="1117647.M5M_04705"/>
<keyword evidence="5" id="KW-1185">Reference proteome</keyword>
<dbReference type="Pfam" id="PF13432">
    <property type="entry name" value="TPR_16"/>
    <property type="match status" value="1"/>
</dbReference>
<reference evidence="4 5" key="1">
    <citation type="journal article" date="2013" name="Genome Announc.">
        <title>Complete genome sequence of Simiduia agarivorans SA1(T), a marine bacterium able to degrade a variety of polysaccharides.</title>
        <authorList>
            <person name="Lin S.Y."/>
            <person name="Shieh W.Y."/>
            <person name="Chen J.S."/>
            <person name="Tang S.L."/>
        </authorList>
    </citation>
    <scope>NUCLEOTIDE SEQUENCE [LARGE SCALE GENOMIC DNA]</scope>
    <source>
        <strain evidence="5">DSM 21679 / JCM 13881 / BCRC 17597 / SA1</strain>
    </source>
</reference>
<dbReference type="eggNOG" id="COG3063">
    <property type="taxonomic scope" value="Bacteria"/>
</dbReference>
<dbReference type="Proteomes" id="UP000000466">
    <property type="component" value="Chromosome"/>
</dbReference>
<gene>
    <name evidence="4" type="ordered locus">M5M_04705</name>
</gene>
<dbReference type="KEGG" id="saga:M5M_04705"/>
<dbReference type="SUPFAM" id="SSF48452">
    <property type="entry name" value="TPR-like"/>
    <property type="match status" value="1"/>
</dbReference>
<dbReference type="PANTHER" id="PTHR45586:SF1">
    <property type="entry name" value="LIPOPOLYSACCHARIDE ASSEMBLY PROTEIN B"/>
    <property type="match status" value="1"/>
</dbReference>
<dbReference type="InterPro" id="IPR013360">
    <property type="entry name" value="Pilus_4_PilW"/>
</dbReference>
<evidence type="ECO:0000313" key="4">
    <source>
        <dbReference type="EMBL" id="AFU98148.1"/>
    </source>
</evidence>
<dbReference type="Gene3D" id="1.25.40.10">
    <property type="entry name" value="Tetratricopeptide repeat domain"/>
    <property type="match status" value="1"/>
</dbReference>
<feature type="repeat" description="TPR" evidence="3">
    <location>
        <begin position="138"/>
        <end position="171"/>
    </location>
</feature>
<dbReference type="OrthoDB" id="129043at2"/>
<protein>
    <submittedName>
        <fullName evidence="4">Type IV pilus biogenesis protein PilF</fullName>
    </submittedName>
</protein>
<dbReference type="HOGENOM" id="CLU_003728_7_1_6"/>
<dbReference type="PROSITE" id="PS51257">
    <property type="entry name" value="PROKAR_LIPOPROTEIN"/>
    <property type="match status" value="1"/>
</dbReference>
<dbReference type="InterPro" id="IPR019734">
    <property type="entry name" value="TPR_rpt"/>
</dbReference>
<dbReference type="PROSITE" id="PS50005">
    <property type="entry name" value="TPR"/>
    <property type="match status" value="2"/>
</dbReference>
<dbReference type="RefSeq" id="WP_015046321.1">
    <property type="nucleotide sequence ID" value="NC_018868.3"/>
</dbReference>
<dbReference type="InterPro" id="IPR051012">
    <property type="entry name" value="CellSynth/LPSAsmb/PSIAsmb"/>
</dbReference>
<dbReference type="PANTHER" id="PTHR45586">
    <property type="entry name" value="TPR REPEAT-CONTAINING PROTEIN PA4667"/>
    <property type="match status" value="1"/>
</dbReference>
<sequence length="252" mass="28863">MQKAMFFAVLVLALSGCITTMEKDVSKPNPEKALATHVKLGLGYIGEKNLDSARFHLNKAYELDSDDPGMLNGRGLLYQLEGEPELAEKHFKQALRKNPSFTQARLNYATFLFNHDRFQEAYDHYQKASEDLNYERRAVCLYGVGVSALKLDREERAVAAFEHAVLLQPSLAAAHLELAEYHLKEKRYAEAKRSLNQFERYAKASSRSLWVGIQIERIFGNKDKEASQALSLKNLFPYSKEYLEYKKSKESR</sequence>